<dbReference type="STRING" id="113226.A0A139IK44"/>
<dbReference type="OrthoDB" id="2446291at2759"/>
<evidence type="ECO:0000256" key="1">
    <source>
        <dbReference type="SAM" id="MobiDB-lite"/>
    </source>
</evidence>
<feature type="region of interest" description="Disordered" evidence="1">
    <location>
        <begin position="237"/>
        <end position="259"/>
    </location>
</feature>
<accession>A0A139IK44</accession>
<dbReference type="Proteomes" id="UP000073492">
    <property type="component" value="Unassembled WGS sequence"/>
</dbReference>
<dbReference type="EMBL" id="LFZO01000066">
    <property type="protein sequence ID" value="KXT15123.1"/>
    <property type="molecule type" value="Genomic_DNA"/>
</dbReference>
<evidence type="ECO:0000313" key="3">
    <source>
        <dbReference type="Proteomes" id="UP000073492"/>
    </source>
</evidence>
<organism evidence="2 3">
    <name type="scientific">Pseudocercospora musae</name>
    <dbReference type="NCBI Taxonomy" id="113226"/>
    <lineage>
        <taxon>Eukaryota</taxon>
        <taxon>Fungi</taxon>
        <taxon>Dikarya</taxon>
        <taxon>Ascomycota</taxon>
        <taxon>Pezizomycotina</taxon>
        <taxon>Dothideomycetes</taxon>
        <taxon>Dothideomycetidae</taxon>
        <taxon>Mycosphaerellales</taxon>
        <taxon>Mycosphaerellaceae</taxon>
        <taxon>Pseudocercospora</taxon>
    </lineage>
</organism>
<reference evidence="2 3" key="1">
    <citation type="submission" date="2015-07" db="EMBL/GenBank/DDBJ databases">
        <title>Comparative genomics of the Sigatoka disease complex on banana suggests a link between parallel evolutionary changes in Pseudocercospora fijiensis and Pseudocercospora eumusae and increased virulence on the banana host.</title>
        <authorList>
            <person name="Chang T.-C."/>
            <person name="Salvucci A."/>
            <person name="Crous P.W."/>
            <person name="Stergiopoulos I."/>
        </authorList>
    </citation>
    <scope>NUCLEOTIDE SEQUENCE [LARGE SCALE GENOMIC DNA]</scope>
    <source>
        <strain evidence="2 3">CBS 116634</strain>
    </source>
</reference>
<feature type="compositionally biased region" description="Polar residues" evidence="1">
    <location>
        <begin position="241"/>
        <end position="250"/>
    </location>
</feature>
<feature type="region of interest" description="Disordered" evidence="1">
    <location>
        <begin position="1"/>
        <end position="175"/>
    </location>
</feature>
<evidence type="ECO:0000313" key="2">
    <source>
        <dbReference type="EMBL" id="KXT15123.1"/>
    </source>
</evidence>
<sequence length="292" mass="32032">MFSSKKRSRDDTSEVQAEDIPIGKRARATTVASAHSDTWNDSVLNTPTRENVRSKDDSDDDEASSMLSEPGSPQDMSMESGDDDINVDFAQSPEYAMTSQPKPARQSPWGQRLTMANRVPTPAVPMRPGASPERLRTGINHHIRSRHPQQNFPSSDLLEVPSPIDEDEVPTPPSAAEVAGSQLSMLSVSDMDMDEHESLPRISIDPVRSSSRNTNKLDSAIVVEPVDSAPDRIIVRKQRQRSGALSSGNSPVRAGPSDDMVIVPKRGLVIGFRADCEKCRMKIPGHMNHFIN</sequence>
<proteinExistence type="predicted"/>
<feature type="compositionally biased region" description="Polar residues" evidence="1">
    <location>
        <begin position="30"/>
        <end position="49"/>
    </location>
</feature>
<protein>
    <submittedName>
        <fullName evidence="2">Uncharacterized protein</fullName>
    </submittedName>
</protein>
<comment type="caution">
    <text evidence="2">The sequence shown here is derived from an EMBL/GenBank/DDBJ whole genome shotgun (WGS) entry which is preliminary data.</text>
</comment>
<dbReference type="AlphaFoldDB" id="A0A139IK44"/>
<gene>
    <name evidence="2" type="ORF">AC579_6461</name>
</gene>
<name>A0A139IK44_9PEZI</name>
<keyword evidence="3" id="KW-1185">Reference proteome</keyword>